<gene>
    <name evidence="1" type="ORF">PFLmoz3_02696</name>
</gene>
<reference evidence="1 2" key="1">
    <citation type="submission" date="2015-05" db="EMBL/GenBank/DDBJ databases">
        <title>A genomic and transcriptomic approach to investigate the blue pigment phenotype in Pseudomonas fluorescens.</title>
        <authorList>
            <person name="Andreani N.A."/>
            <person name="Cardazzo B."/>
        </authorList>
    </citation>
    <scope>NUCLEOTIDE SEQUENCE [LARGE SCALE GENOMIC DNA]</scope>
    <source>
        <strain evidence="1 2">Ps_22</strain>
    </source>
</reference>
<organism evidence="1 2">
    <name type="scientific">Pseudomonas fluorescens</name>
    <dbReference type="NCBI Taxonomy" id="294"/>
    <lineage>
        <taxon>Bacteria</taxon>
        <taxon>Pseudomonadati</taxon>
        <taxon>Pseudomonadota</taxon>
        <taxon>Gammaproteobacteria</taxon>
        <taxon>Pseudomonadales</taxon>
        <taxon>Pseudomonadaceae</taxon>
        <taxon>Pseudomonas</taxon>
    </lineage>
</organism>
<accession>A0A120G7Q6</accession>
<dbReference type="PATRIC" id="fig|294.194.peg.2982"/>
<dbReference type="Proteomes" id="UP000061348">
    <property type="component" value="Unassembled WGS sequence"/>
</dbReference>
<name>A0A120G7Q6_PSEFL</name>
<dbReference type="RefSeq" id="WP_138763681.1">
    <property type="nucleotide sequence ID" value="NZ_LCYA01000068.1"/>
</dbReference>
<evidence type="ECO:0000313" key="2">
    <source>
        <dbReference type="Proteomes" id="UP000061348"/>
    </source>
</evidence>
<proteinExistence type="predicted"/>
<dbReference type="EMBL" id="LCYA01000068">
    <property type="protein sequence ID" value="KWV87656.1"/>
    <property type="molecule type" value="Genomic_DNA"/>
</dbReference>
<dbReference type="PROSITE" id="PS51257">
    <property type="entry name" value="PROKAR_LIPOPROTEIN"/>
    <property type="match status" value="1"/>
</dbReference>
<sequence length="281" mass="29359">MIKQLMIVAIGASLSACQLPDRTDVVPDLPSNFSARTIIESNNGLLSEGLNKVPGSICLADEETGLCKTENLLPNQCLAKGTAVQVKAVTDPSPAYHSIITKNYNRSLTTPFISAPSSADYIDEVKASISATASISTAGTDDGNGFPGIGGIKACILKNFGPGNYKKVIWIQSANIISVTTSRYSKVSNGFDVKGTGFGFDGSTYNSSSVGAQTIWIGIFGNSIYNVGVVNKSVLDSSKTSIINSDDKTTIIETPSAPTAPPPPATVPILTPVAEFTPFQS</sequence>
<protein>
    <recommendedName>
        <fullName evidence="3">Lipoprotein</fullName>
    </recommendedName>
</protein>
<comment type="caution">
    <text evidence="1">The sequence shown here is derived from an EMBL/GenBank/DDBJ whole genome shotgun (WGS) entry which is preliminary data.</text>
</comment>
<evidence type="ECO:0000313" key="1">
    <source>
        <dbReference type="EMBL" id="KWV87656.1"/>
    </source>
</evidence>
<dbReference type="AlphaFoldDB" id="A0A120G7Q6"/>
<evidence type="ECO:0008006" key="3">
    <source>
        <dbReference type="Google" id="ProtNLM"/>
    </source>
</evidence>